<dbReference type="RefSeq" id="XP_070911835.1">
    <property type="nucleotide sequence ID" value="XM_071055734.1"/>
</dbReference>
<feature type="domain" description="CFEM" evidence="17">
    <location>
        <begin position="1"/>
        <end position="109"/>
    </location>
</feature>
<accession>A0ABQ0FX70</accession>
<evidence type="ECO:0000256" key="3">
    <source>
        <dbReference type="ARBA" id="ARBA00004613"/>
    </source>
</evidence>
<keyword evidence="14" id="KW-0479">Metal-binding</keyword>
<comment type="similarity">
    <text evidence="4">Belongs to the RBT5 family.</text>
</comment>
<feature type="transmembrane region" description="Helical" evidence="15">
    <location>
        <begin position="325"/>
        <end position="348"/>
    </location>
</feature>
<evidence type="ECO:0000256" key="1">
    <source>
        <dbReference type="ARBA" id="ARBA00004141"/>
    </source>
</evidence>
<keyword evidence="10 15" id="KW-0472">Membrane</keyword>
<keyword evidence="6" id="KW-0325">Glycoprotein</keyword>
<evidence type="ECO:0000256" key="6">
    <source>
        <dbReference type="ARBA" id="ARBA00022622"/>
    </source>
</evidence>
<dbReference type="Proteomes" id="UP001628179">
    <property type="component" value="Unassembled WGS sequence"/>
</dbReference>
<dbReference type="PROSITE" id="PS52012">
    <property type="entry name" value="CFEM"/>
    <property type="match status" value="1"/>
</dbReference>
<keyword evidence="5" id="KW-0964">Secreted</keyword>
<evidence type="ECO:0000256" key="9">
    <source>
        <dbReference type="ARBA" id="ARBA00022989"/>
    </source>
</evidence>
<dbReference type="Pfam" id="PF20684">
    <property type="entry name" value="Fung_rhodopsin"/>
    <property type="match status" value="1"/>
</dbReference>
<evidence type="ECO:0000256" key="10">
    <source>
        <dbReference type="ARBA" id="ARBA00023136"/>
    </source>
</evidence>
<keyword evidence="14" id="KW-0349">Heme</keyword>
<evidence type="ECO:0000256" key="8">
    <source>
        <dbReference type="ARBA" id="ARBA00022729"/>
    </source>
</evidence>
<feature type="transmembrane region" description="Helical" evidence="15">
    <location>
        <begin position="171"/>
        <end position="196"/>
    </location>
</feature>
<comment type="caution">
    <text evidence="18">The sequence shown here is derived from an EMBL/GenBank/DDBJ whole genome shotgun (WGS) entry which is preliminary data.</text>
</comment>
<keyword evidence="14" id="KW-0408">Iron</keyword>
<evidence type="ECO:0000313" key="19">
    <source>
        <dbReference type="Proteomes" id="UP001628179"/>
    </source>
</evidence>
<keyword evidence="19" id="KW-1185">Reference proteome</keyword>
<comment type="similarity">
    <text evidence="13">Belongs to the SAT4 family.</text>
</comment>
<evidence type="ECO:0000256" key="11">
    <source>
        <dbReference type="ARBA" id="ARBA00023157"/>
    </source>
</evidence>
<keyword evidence="9 15" id="KW-1133">Transmembrane helix</keyword>
<evidence type="ECO:0000256" key="15">
    <source>
        <dbReference type="SAM" id="Phobius"/>
    </source>
</evidence>
<dbReference type="InterPro" id="IPR049326">
    <property type="entry name" value="Rhodopsin_dom_fungi"/>
</dbReference>
<protein>
    <submittedName>
        <fullName evidence="18">Extracellular membrane protein, CFEM domain</fullName>
    </submittedName>
</protein>
<evidence type="ECO:0000256" key="13">
    <source>
        <dbReference type="ARBA" id="ARBA00038359"/>
    </source>
</evidence>
<feature type="signal peptide" evidence="16">
    <location>
        <begin position="1"/>
        <end position="21"/>
    </location>
</feature>
<feature type="disulfide bond" evidence="14">
    <location>
        <begin position="41"/>
        <end position="48"/>
    </location>
</feature>
<sequence>MRSTVWALTLAIAGLAARTWAQAMPACASECLATHLEESKCSPTDFECICTDQTLMANVEGCVFGTCTLFEGLAAKNATATLCNEPIRDKSLVTPIAVAITGSMALAFVILRIYESAVRSGFQWADLWAVLAMISALPMDVGEFFMMAHGFGKDIWTLTPEAITTVVKYTWITQVFYVPTIILTKVSVLCFFLQVFPDRKFRLICVCSIVFCLLLVVATTITAILACIPVEYAWSSWTGSGEGVCFNNNAFWWAHSALNIATDLWILALPIPQLLKLQLNSKRKIYLILMFSVGIVITVISIVRFSGLVTYSTSSNPTYNNVDVAAYSIVESHISIMCCCMPSLLAFLRHVLPTIFGSTNRSEGCKAGSYNVARSPFPSNAIQKSVTHTVSYMPRADDSDVVELMDVEKGKPGQCSQW</sequence>
<feature type="transmembrane region" description="Helical" evidence="15">
    <location>
        <begin position="285"/>
        <end position="305"/>
    </location>
</feature>
<feature type="transmembrane region" description="Helical" evidence="15">
    <location>
        <begin position="252"/>
        <end position="273"/>
    </location>
</feature>
<keyword evidence="7 15" id="KW-0812">Transmembrane</keyword>
<feature type="disulfide bond" evidence="14">
    <location>
        <begin position="50"/>
        <end position="83"/>
    </location>
</feature>
<evidence type="ECO:0000256" key="16">
    <source>
        <dbReference type="SAM" id="SignalP"/>
    </source>
</evidence>
<evidence type="ECO:0000256" key="4">
    <source>
        <dbReference type="ARBA" id="ARBA00010031"/>
    </source>
</evidence>
<feature type="transmembrane region" description="Helical" evidence="15">
    <location>
        <begin position="126"/>
        <end position="151"/>
    </location>
</feature>
<keyword evidence="8 16" id="KW-0732">Signal</keyword>
<proteinExistence type="inferred from homology"/>
<evidence type="ECO:0000256" key="12">
    <source>
        <dbReference type="ARBA" id="ARBA00023288"/>
    </source>
</evidence>
<dbReference type="EMBL" id="BAAFSV010000001">
    <property type="protein sequence ID" value="GAB1310102.1"/>
    <property type="molecule type" value="Genomic_DNA"/>
</dbReference>
<dbReference type="Pfam" id="PF05730">
    <property type="entry name" value="CFEM"/>
    <property type="match status" value="1"/>
</dbReference>
<feature type="transmembrane region" description="Helical" evidence="15">
    <location>
        <begin position="92"/>
        <end position="114"/>
    </location>
</feature>
<keyword evidence="6" id="KW-0336">GPI-anchor</keyword>
<dbReference type="GeneID" id="98171057"/>
<dbReference type="PANTHER" id="PTHR33048">
    <property type="entry name" value="PTH11-LIKE INTEGRAL MEMBRANE PROTEIN (AFU_ORTHOLOGUE AFUA_5G11245)"/>
    <property type="match status" value="1"/>
</dbReference>
<feature type="chain" id="PRO_5045549819" evidence="16">
    <location>
        <begin position="22"/>
        <end position="418"/>
    </location>
</feature>
<dbReference type="PANTHER" id="PTHR33048:SF143">
    <property type="entry name" value="EXTRACELLULAR MEMBRANE PROTEIN CFEM DOMAIN-CONTAINING PROTEIN-RELATED"/>
    <property type="match status" value="1"/>
</dbReference>
<organism evidence="18 19">
    <name type="scientific">Madurella fahalii</name>
    <dbReference type="NCBI Taxonomy" id="1157608"/>
    <lineage>
        <taxon>Eukaryota</taxon>
        <taxon>Fungi</taxon>
        <taxon>Dikarya</taxon>
        <taxon>Ascomycota</taxon>
        <taxon>Pezizomycotina</taxon>
        <taxon>Sordariomycetes</taxon>
        <taxon>Sordariomycetidae</taxon>
        <taxon>Sordariales</taxon>
        <taxon>Sordariales incertae sedis</taxon>
        <taxon>Madurella</taxon>
    </lineage>
</organism>
<feature type="disulfide bond" evidence="14">
    <location>
        <begin position="27"/>
        <end position="67"/>
    </location>
</feature>
<gene>
    <name evidence="18" type="ORF">MFIFM68171_00312</name>
</gene>
<feature type="transmembrane region" description="Helical" evidence="15">
    <location>
        <begin position="203"/>
        <end position="232"/>
    </location>
</feature>
<evidence type="ECO:0000256" key="2">
    <source>
        <dbReference type="ARBA" id="ARBA00004589"/>
    </source>
</evidence>
<evidence type="ECO:0000256" key="5">
    <source>
        <dbReference type="ARBA" id="ARBA00022525"/>
    </source>
</evidence>
<evidence type="ECO:0000313" key="18">
    <source>
        <dbReference type="EMBL" id="GAB1310102.1"/>
    </source>
</evidence>
<feature type="binding site" description="axial binding residue" evidence="14">
    <location>
        <position position="45"/>
    </location>
    <ligand>
        <name>heme</name>
        <dbReference type="ChEBI" id="CHEBI:30413"/>
    </ligand>
    <ligandPart>
        <name>Fe</name>
        <dbReference type="ChEBI" id="CHEBI:18248"/>
    </ligandPart>
</feature>
<evidence type="ECO:0000256" key="7">
    <source>
        <dbReference type="ARBA" id="ARBA00022692"/>
    </source>
</evidence>
<dbReference type="InterPro" id="IPR008427">
    <property type="entry name" value="Extracellular_membr_CFEM_dom"/>
</dbReference>
<feature type="disulfide bond" evidence="14">
    <location>
        <begin position="31"/>
        <end position="62"/>
    </location>
</feature>
<keyword evidence="11 14" id="KW-1015">Disulfide bond</keyword>
<keyword evidence="12" id="KW-0449">Lipoprotein</keyword>
<evidence type="ECO:0000259" key="17">
    <source>
        <dbReference type="PROSITE" id="PS52012"/>
    </source>
</evidence>
<reference evidence="18 19" key="1">
    <citation type="submission" date="2024-09" db="EMBL/GenBank/DDBJ databases">
        <title>Itraconazole resistance in Madurella fahalii resulting from another homologue of gene encoding cytochrome P450 14-alpha sterol demethylase (CYP51).</title>
        <authorList>
            <person name="Yoshioka I."/>
            <person name="Fahal A.H."/>
            <person name="Kaneko S."/>
            <person name="Yaguchi T."/>
        </authorList>
    </citation>
    <scope>NUCLEOTIDE SEQUENCE [LARGE SCALE GENOMIC DNA]</scope>
    <source>
        <strain evidence="18 19">IFM 68171</strain>
    </source>
</reference>
<evidence type="ECO:0000256" key="14">
    <source>
        <dbReference type="PROSITE-ProRule" id="PRU01356"/>
    </source>
</evidence>
<name>A0ABQ0FX70_9PEZI</name>
<comment type="subcellular location">
    <subcellularLocation>
        <location evidence="2">Membrane</location>
        <topology evidence="2">Lipid-anchor</topology>
        <topology evidence="2">GPI-anchor</topology>
    </subcellularLocation>
    <subcellularLocation>
        <location evidence="1">Membrane</location>
        <topology evidence="1">Multi-pass membrane protein</topology>
    </subcellularLocation>
    <subcellularLocation>
        <location evidence="3">Secreted</location>
    </subcellularLocation>
</comment>
<dbReference type="InterPro" id="IPR052337">
    <property type="entry name" value="SAT4-like"/>
</dbReference>